<accession>A0ABD3EIF4</accession>
<feature type="domain" description="DYW" evidence="4">
    <location>
        <begin position="698"/>
        <end position="790"/>
    </location>
</feature>
<evidence type="ECO:0000256" key="1">
    <source>
        <dbReference type="ARBA" id="ARBA00006643"/>
    </source>
</evidence>
<dbReference type="Proteomes" id="UP001632038">
    <property type="component" value="Unassembled WGS sequence"/>
</dbReference>
<comment type="similarity">
    <text evidence="1">Belongs to the PPR family. PCMP-H subfamily.</text>
</comment>
<feature type="repeat" description="PPR" evidence="3">
    <location>
        <begin position="380"/>
        <end position="410"/>
    </location>
</feature>
<evidence type="ECO:0000313" key="5">
    <source>
        <dbReference type="EMBL" id="KAL3653986.1"/>
    </source>
</evidence>
<dbReference type="InterPro" id="IPR046848">
    <property type="entry name" value="E_motif"/>
</dbReference>
<dbReference type="Pfam" id="PF14432">
    <property type="entry name" value="DYW_deaminase"/>
    <property type="match status" value="1"/>
</dbReference>
<dbReference type="InterPro" id="IPR002885">
    <property type="entry name" value="PPR_rpt"/>
</dbReference>
<dbReference type="Pfam" id="PF20431">
    <property type="entry name" value="E_motif"/>
    <property type="match status" value="1"/>
</dbReference>
<evidence type="ECO:0000256" key="3">
    <source>
        <dbReference type="PROSITE-ProRule" id="PRU00708"/>
    </source>
</evidence>
<dbReference type="Pfam" id="PF20430">
    <property type="entry name" value="Eplus_motif"/>
    <property type="match status" value="1"/>
</dbReference>
<evidence type="ECO:0000256" key="2">
    <source>
        <dbReference type="ARBA" id="ARBA00022737"/>
    </source>
</evidence>
<dbReference type="FunFam" id="1.25.40.10:FF:000381">
    <property type="entry name" value="Pentatricopeptide repeat-containing protein"/>
    <property type="match status" value="1"/>
</dbReference>
<comment type="caution">
    <text evidence="5">The sequence shown here is derived from an EMBL/GenBank/DDBJ whole genome shotgun (WGS) entry which is preliminary data.</text>
</comment>
<gene>
    <name evidence="5" type="ORF">CASFOL_003667</name>
</gene>
<dbReference type="InterPro" id="IPR011990">
    <property type="entry name" value="TPR-like_helical_dom_sf"/>
</dbReference>
<keyword evidence="2" id="KW-0677">Repeat</keyword>
<feature type="repeat" description="PPR" evidence="3">
    <location>
        <begin position="451"/>
        <end position="485"/>
    </location>
</feature>
<reference evidence="6" key="1">
    <citation type="journal article" date="2024" name="IScience">
        <title>Strigolactones Initiate the Formation of Haustorium-like Structures in Castilleja.</title>
        <authorList>
            <person name="Buerger M."/>
            <person name="Peterson D."/>
            <person name="Chory J."/>
        </authorList>
    </citation>
    <scope>NUCLEOTIDE SEQUENCE [LARGE SCALE GENOMIC DNA]</scope>
</reference>
<dbReference type="InterPro" id="IPR046960">
    <property type="entry name" value="PPR_At4g14850-like_plant"/>
</dbReference>
<dbReference type="InterPro" id="IPR032867">
    <property type="entry name" value="DYW_dom"/>
</dbReference>
<dbReference type="PANTHER" id="PTHR24015">
    <property type="entry name" value="OS07G0578800 PROTEIN-RELATED"/>
    <property type="match status" value="1"/>
</dbReference>
<protein>
    <recommendedName>
        <fullName evidence="4">DYW domain-containing protein</fullName>
    </recommendedName>
</protein>
<dbReference type="Gene3D" id="1.25.40.10">
    <property type="entry name" value="Tetratricopeptide repeat domain"/>
    <property type="match status" value="6"/>
</dbReference>
<dbReference type="FunFam" id="1.25.40.10:FF:000344">
    <property type="entry name" value="Pentatricopeptide repeat-containing protein"/>
    <property type="match status" value="1"/>
</dbReference>
<dbReference type="NCBIfam" id="TIGR00756">
    <property type="entry name" value="PPR"/>
    <property type="match status" value="5"/>
</dbReference>
<dbReference type="GO" id="GO:0009451">
    <property type="term" value="P:RNA modification"/>
    <property type="evidence" value="ECO:0007669"/>
    <property type="project" value="UniProtKB-ARBA"/>
</dbReference>
<evidence type="ECO:0000259" key="4">
    <source>
        <dbReference type="Pfam" id="PF14432"/>
    </source>
</evidence>
<dbReference type="EMBL" id="JAVIJP010000005">
    <property type="protein sequence ID" value="KAL3653986.1"/>
    <property type="molecule type" value="Genomic_DNA"/>
</dbReference>
<dbReference type="PANTHER" id="PTHR24015:SF1832">
    <property type="entry name" value="OS03G0241800 PROTEIN"/>
    <property type="match status" value="1"/>
</dbReference>
<name>A0ABD3EIF4_9LAMI</name>
<organism evidence="5 6">
    <name type="scientific">Castilleja foliolosa</name>
    <dbReference type="NCBI Taxonomy" id="1961234"/>
    <lineage>
        <taxon>Eukaryota</taxon>
        <taxon>Viridiplantae</taxon>
        <taxon>Streptophyta</taxon>
        <taxon>Embryophyta</taxon>
        <taxon>Tracheophyta</taxon>
        <taxon>Spermatophyta</taxon>
        <taxon>Magnoliopsida</taxon>
        <taxon>eudicotyledons</taxon>
        <taxon>Gunneridae</taxon>
        <taxon>Pentapetalae</taxon>
        <taxon>asterids</taxon>
        <taxon>lamiids</taxon>
        <taxon>Lamiales</taxon>
        <taxon>Orobanchaceae</taxon>
        <taxon>Pedicularideae</taxon>
        <taxon>Castillejinae</taxon>
        <taxon>Castilleja</taxon>
    </lineage>
</organism>
<dbReference type="InterPro" id="IPR046849">
    <property type="entry name" value="E2_motif"/>
</dbReference>
<proteinExistence type="inferred from homology"/>
<feature type="repeat" description="PPR" evidence="3">
    <location>
        <begin position="73"/>
        <end position="107"/>
    </location>
</feature>
<keyword evidence="6" id="KW-1185">Reference proteome</keyword>
<feature type="repeat" description="PPR" evidence="3">
    <location>
        <begin position="174"/>
        <end position="208"/>
    </location>
</feature>
<dbReference type="Pfam" id="PF13041">
    <property type="entry name" value="PPR_2"/>
    <property type="match status" value="2"/>
</dbReference>
<dbReference type="FunFam" id="1.25.40.10:FF:000184">
    <property type="entry name" value="Pentatricopeptide repeat-containing protein, chloroplastic"/>
    <property type="match status" value="1"/>
</dbReference>
<evidence type="ECO:0000313" key="6">
    <source>
        <dbReference type="Proteomes" id="UP001632038"/>
    </source>
</evidence>
<sequence>MPNINNYLHLLDACIASKSLINGNTIHQHLLKLNLTAESSILDKLTRLYISCKRHHLAHRVFNSIPISKRKHKTILWNQMIRAYAWDGPFDRAVNLYNEMLDSGIKPTKYTYPFVLKACSALQDVETGLKIHEHAKMDGLDTDVYVSTALVDFYLKCGCLMDAKQVFDEMPERDVVAWNAMVSGFSSQGLYWDVIRFVSEMQQDRIELNSSTVVAILPVIGEKSRLTEGKTVHGFCLRRGLDLDVMVGTGLLDMYGKCGVLVDAMTIFNSLPFKNEVTWSAIIGACVTCNSILESFELFGKMRSELIDNSGSLPVMLSTIIRGCVKLNDSNTGRQLHGFAFKSGFSVGSLMVSNTLVSMYAKCGPIDDATRFFEGMHVRDSVSYSAMISGSVQNGHAELALRMFQKMRAEAGLDPEPATMMGFFPACSNLAALQQGVCGHSYSVVRGFMSDVSICNAVIDMYSKCGKMDVSRKVFDRMYEKDVVSWNTMLVGYGIHGLGREAILLFQDMKDLGGEKPDDVTFIALLSACSHSGLVAEGKYLFNVMREEFNIIPKPDHYFCMVDMLGRAGLLNEAYELITKMPYEPNSHIYNSLLSACRVHKDISLGEKISAEIQSLGPSSPGNFVLLFILYTAAGRWDEAASVRVQQRELGFKKKPGCSWIEVNGTVHGFVGGDWSHKQSSEIYKKLEELVVEMKRLGYSAESDFVYQDVEEEEKEKILLYHSEKLAVAYGIISIDGKKPILVTKNLRVCGDCHTAIKYISVIEKREITVRDRSRFHHFKDGVCSCGDFW</sequence>
<dbReference type="AlphaFoldDB" id="A0ABD3EIF4"/>
<dbReference type="Pfam" id="PF01535">
    <property type="entry name" value="PPR"/>
    <property type="match status" value="6"/>
</dbReference>
<dbReference type="PROSITE" id="PS51375">
    <property type="entry name" value="PPR"/>
    <property type="match status" value="4"/>
</dbReference>